<dbReference type="GO" id="GO:0016787">
    <property type="term" value="F:hydrolase activity"/>
    <property type="evidence" value="ECO:0007669"/>
    <property type="project" value="UniProtKB-KW"/>
</dbReference>
<feature type="compositionally biased region" description="Basic and acidic residues" evidence="5">
    <location>
        <begin position="13"/>
        <end position="25"/>
    </location>
</feature>
<feature type="domain" description="ATP-dependent RNA helicase Ski2/MTR4 C-terminal" evidence="6">
    <location>
        <begin position="237"/>
        <end position="406"/>
    </location>
</feature>
<dbReference type="GO" id="GO:0070478">
    <property type="term" value="P:nuclear-transcribed mRNA catabolic process, 3'-5' exonucleolytic nonsense-mediated decay"/>
    <property type="evidence" value="ECO:0007669"/>
    <property type="project" value="TreeGrafter"/>
</dbReference>
<reference evidence="7" key="1">
    <citation type="submission" date="2021-01" db="EMBL/GenBank/DDBJ databases">
        <authorList>
            <person name="Corre E."/>
            <person name="Pelletier E."/>
            <person name="Niang G."/>
            <person name="Scheremetjew M."/>
            <person name="Finn R."/>
            <person name="Kale V."/>
            <person name="Holt S."/>
            <person name="Cochrane G."/>
            <person name="Meng A."/>
            <person name="Brown T."/>
            <person name="Cohen L."/>
        </authorList>
    </citation>
    <scope>NUCLEOTIDE SEQUENCE</scope>
    <source>
        <strain evidence="7">PLY182g</strain>
    </source>
</reference>
<evidence type="ECO:0000259" key="6">
    <source>
        <dbReference type="SMART" id="SM01142"/>
    </source>
</evidence>
<proteinExistence type="predicted"/>
<evidence type="ECO:0000313" key="7">
    <source>
        <dbReference type="EMBL" id="CAD8621325.1"/>
    </source>
</evidence>
<dbReference type="SUPFAM" id="SSF52540">
    <property type="entry name" value="P-loop containing nucleoside triphosphate hydrolases"/>
    <property type="match status" value="1"/>
</dbReference>
<dbReference type="Gene3D" id="3.40.50.300">
    <property type="entry name" value="P-loop containing nucleotide triphosphate hydrolases"/>
    <property type="match status" value="1"/>
</dbReference>
<dbReference type="GO" id="GO:0055087">
    <property type="term" value="C:Ski complex"/>
    <property type="evidence" value="ECO:0007669"/>
    <property type="project" value="TreeGrafter"/>
</dbReference>
<dbReference type="EMBL" id="HBEY01051379">
    <property type="protein sequence ID" value="CAD8621325.1"/>
    <property type="molecule type" value="Transcribed_RNA"/>
</dbReference>
<dbReference type="Pfam" id="PF08148">
    <property type="entry name" value="DSHCT"/>
    <property type="match status" value="1"/>
</dbReference>
<dbReference type="GO" id="GO:0005524">
    <property type="term" value="F:ATP binding"/>
    <property type="evidence" value="ECO:0007669"/>
    <property type="project" value="UniProtKB-KW"/>
</dbReference>
<evidence type="ECO:0000256" key="4">
    <source>
        <dbReference type="ARBA" id="ARBA00022840"/>
    </source>
</evidence>
<name>A0A7S0LTH6_9EUKA</name>
<evidence type="ECO:0000256" key="1">
    <source>
        <dbReference type="ARBA" id="ARBA00022741"/>
    </source>
</evidence>
<feature type="region of interest" description="Disordered" evidence="5">
    <location>
        <begin position="1"/>
        <end position="25"/>
    </location>
</feature>
<evidence type="ECO:0000256" key="2">
    <source>
        <dbReference type="ARBA" id="ARBA00022801"/>
    </source>
</evidence>
<organism evidence="7">
    <name type="scientific">Coccolithus braarudii</name>
    <dbReference type="NCBI Taxonomy" id="221442"/>
    <lineage>
        <taxon>Eukaryota</taxon>
        <taxon>Haptista</taxon>
        <taxon>Haptophyta</taxon>
        <taxon>Prymnesiophyceae</taxon>
        <taxon>Coccolithales</taxon>
        <taxon>Coccolithaceae</taxon>
        <taxon>Coccolithus</taxon>
    </lineage>
</organism>
<dbReference type="InterPro" id="IPR027417">
    <property type="entry name" value="P-loop_NTPase"/>
</dbReference>
<keyword evidence="2" id="KW-0378">Hydrolase</keyword>
<dbReference type="SMART" id="SM01142">
    <property type="entry name" value="DSHCT"/>
    <property type="match status" value="1"/>
</dbReference>
<keyword evidence="1" id="KW-0547">Nucleotide-binding</keyword>
<dbReference type="PANTHER" id="PTHR12131">
    <property type="entry name" value="ATP-DEPENDENT RNA AND DNA HELICASE"/>
    <property type="match status" value="1"/>
</dbReference>
<dbReference type="PANTHER" id="PTHR12131:SF1">
    <property type="entry name" value="ATP-DEPENDENT RNA HELICASE SUPV3L1, MITOCHONDRIAL-RELATED"/>
    <property type="match status" value="1"/>
</dbReference>
<gene>
    <name evidence="7" type="ORF">CPEL01642_LOCUS24708</name>
</gene>
<dbReference type="InterPro" id="IPR050699">
    <property type="entry name" value="RNA-DNA_Helicase"/>
</dbReference>
<dbReference type="GO" id="GO:0004386">
    <property type="term" value="F:helicase activity"/>
    <property type="evidence" value="ECO:0007669"/>
    <property type="project" value="UniProtKB-KW"/>
</dbReference>
<keyword evidence="4" id="KW-0067">ATP-binding</keyword>
<evidence type="ECO:0000256" key="5">
    <source>
        <dbReference type="SAM" id="MobiDB-lite"/>
    </source>
</evidence>
<protein>
    <recommendedName>
        <fullName evidence="6">ATP-dependent RNA helicase Ski2/MTR4 C-terminal domain-containing protein</fullName>
    </recommendedName>
</protein>
<dbReference type="InterPro" id="IPR012961">
    <property type="entry name" value="Ski2/MTR4_C"/>
</dbReference>
<accession>A0A7S0LTH6</accession>
<evidence type="ECO:0000256" key="3">
    <source>
        <dbReference type="ARBA" id="ARBA00022806"/>
    </source>
</evidence>
<dbReference type="Gene3D" id="1.10.3380.30">
    <property type="match status" value="1"/>
</dbReference>
<keyword evidence="3" id="KW-0347">Helicase</keyword>
<dbReference type="AlphaFoldDB" id="A0A7S0LTH6"/>
<sequence length="410" mass="45081">MPARSVVFSQLDKPNDGDLPGHRPLRPDEFWQMAGRAGRRGMDVLGYVVYAPSLSVAGLRNLASGHELREMLVGKMPTASSQLSVDRPFVLRHLNRGYGPDVLEKTLLQDQLRRRSDALSKEIDLSAAQAEAQGGSSAEILAAAQRYAELEAKVSGESAEFGARVALNPKARKKLEAEMRTLKDAHGEALHKVAEAVSKREGLERDRDATVCALRNDWRVAFDWLEQFGFIASGTAADVAALTARGRACAAFADGQPLIIGTIISDGWLTQLSLPEVCAWLCLFLQERRLASTAKSAVELPDPPPSLQEVMSQTFALGEMLEVELDPTLSMMMLDWCTHKDITRVASWLDAHMLGVFVKAVLRVVSYVDVVREVLLGLNDYEAYNKLDHHTDLLLGGLVTNESLYLRMGD</sequence>